<dbReference type="AlphaFoldDB" id="A0AAV5SK30"/>
<evidence type="ECO:0000256" key="4">
    <source>
        <dbReference type="ARBA" id="ARBA00022679"/>
    </source>
</evidence>
<dbReference type="Proteomes" id="UP001432027">
    <property type="component" value="Unassembled WGS sequence"/>
</dbReference>
<keyword evidence="13" id="KW-1185">Reference proteome</keyword>
<evidence type="ECO:0000256" key="9">
    <source>
        <dbReference type="ARBA" id="ARBA00023136"/>
    </source>
</evidence>
<sequence>MARCDYWPRYGFENYTFLLPFEDSFDGPNSTGWMQKNWMHSLTASAVYLIVVFAGRKMMVGRKLFSLNTPLFLWNAGLAIFAILGFLRMTPEWIWSWTGENDLKYSICVASFAQSVSGFWAEQFALSKVFELVDTMFIVARKRLLMFLHWYHHINVLVYTWHAYKDQTAS</sequence>
<evidence type="ECO:0000256" key="5">
    <source>
        <dbReference type="ARBA" id="ARBA00022692"/>
    </source>
</evidence>
<name>A0AAV5SK30_9BILA</name>
<evidence type="ECO:0000256" key="11">
    <source>
        <dbReference type="RuleBase" id="RU361115"/>
    </source>
</evidence>
<evidence type="ECO:0000256" key="7">
    <source>
        <dbReference type="ARBA" id="ARBA00022989"/>
    </source>
</evidence>
<dbReference type="Pfam" id="PF01151">
    <property type="entry name" value="ELO"/>
    <property type="match status" value="1"/>
</dbReference>
<keyword evidence="5 11" id="KW-0812">Transmembrane</keyword>
<proteinExistence type="inferred from homology"/>
<dbReference type="GO" id="GO:0019367">
    <property type="term" value="P:fatty acid elongation, saturated fatty acid"/>
    <property type="evidence" value="ECO:0007669"/>
    <property type="project" value="TreeGrafter"/>
</dbReference>
<dbReference type="GO" id="GO:0034626">
    <property type="term" value="P:fatty acid elongation, polyunsaturated fatty acid"/>
    <property type="evidence" value="ECO:0007669"/>
    <property type="project" value="TreeGrafter"/>
</dbReference>
<evidence type="ECO:0000256" key="10">
    <source>
        <dbReference type="ARBA" id="ARBA00023160"/>
    </source>
</evidence>
<keyword evidence="4 11" id="KW-0808">Transferase</keyword>
<dbReference type="EMBL" id="BTSX01000001">
    <property type="protein sequence ID" value="GMS81749.1"/>
    <property type="molecule type" value="Genomic_DNA"/>
</dbReference>
<evidence type="ECO:0000313" key="12">
    <source>
        <dbReference type="EMBL" id="GMS81749.1"/>
    </source>
</evidence>
<keyword evidence="6 11" id="KW-0276">Fatty acid metabolism</keyword>
<comment type="subcellular location">
    <subcellularLocation>
        <location evidence="1">Membrane</location>
        <topology evidence="1">Multi-pass membrane protein</topology>
    </subcellularLocation>
</comment>
<reference evidence="12" key="1">
    <citation type="submission" date="2023-10" db="EMBL/GenBank/DDBJ databases">
        <title>Genome assembly of Pristionchus species.</title>
        <authorList>
            <person name="Yoshida K."/>
            <person name="Sommer R.J."/>
        </authorList>
    </citation>
    <scope>NUCLEOTIDE SEQUENCE</scope>
    <source>
        <strain evidence="12">RS0144</strain>
    </source>
</reference>
<dbReference type="EC" id="2.3.1.199" evidence="11"/>
<organism evidence="12 13">
    <name type="scientific">Pristionchus entomophagus</name>
    <dbReference type="NCBI Taxonomy" id="358040"/>
    <lineage>
        <taxon>Eukaryota</taxon>
        <taxon>Metazoa</taxon>
        <taxon>Ecdysozoa</taxon>
        <taxon>Nematoda</taxon>
        <taxon>Chromadorea</taxon>
        <taxon>Rhabditida</taxon>
        <taxon>Rhabditina</taxon>
        <taxon>Diplogasteromorpha</taxon>
        <taxon>Diplogasteroidea</taxon>
        <taxon>Neodiplogasteridae</taxon>
        <taxon>Pristionchus</taxon>
    </lineage>
</organism>
<dbReference type="GO" id="GO:0030148">
    <property type="term" value="P:sphingolipid biosynthetic process"/>
    <property type="evidence" value="ECO:0007669"/>
    <property type="project" value="TreeGrafter"/>
</dbReference>
<dbReference type="PANTHER" id="PTHR11157:SF17">
    <property type="entry name" value="ELONGATION OF VERY LONG CHAIN FATTY ACIDS PROTEIN 6"/>
    <property type="match status" value="1"/>
</dbReference>
<feature type="transmembrane region" description="Helical" evidence="11">
    <location>
        <begin position="67"/>
        <end position="87"/>
    </location>
</feature>
<evidence type="ECO:0000256" key="6">
    <source>
        <dbReference type="ARBA" id="ARBA00022832"/>
    </source>
</evidence>
<comment type="similarity">
    <text evidence="11">Belongs to the ELO family.</text>
</comment>
<dbReference type="PANTHER" id="PTHR11157">
    <property type="entry name" value="FATTY ACID ACYL TRANSFERASE-RELATED"/>
    <property type="match status" value="1"/>
</dbReference>
<protein>
    <recommendedName>
        <fullName evidence="11">Elongation of very long chain fatty acids protein</fullName>
        <ecNumber evidence="11">2.3.1.199</ecNumber>
    </recommendedName>
    <alternativeName>
        <fullName evidence="11">Very-long-chain 3-oxoacyl-CoA synthase</fullName>
    </alternativeName>
</protein>
<comment type="pathway">
    <text evidence="2">Lipid metabolism; fatty acid biosynthesis.</text>
</comment>
<evidence type="ECO:0000256" key="1">
    <source>
        <dbReference type="ARBA" id="ARBA00004141"/>
    </source>
</evidence>
<keyword evidence="9 11" id="KW-0472">Membrane</keyword>
<dbReference type="GO" id="GO:0042761">
    <property type="term" value="P:very long-chain fatty acid biosynthetic process"/>
    <property type="evidence" value="ECO:0007669"/>
    <property type="project" value="TreeGrafter"/>
</dbReference>
<comment type="caution">
    <text evidence="12">The sequence shown here is derived from an EMBL/GenBank/DDBJ whole genome shotgun (WGS) entry which is preliminary data.</text>
</comment>
<evidence type="ECO:0000313" key="13">
    <source>
        <dbReference type="Proteomes" id="UP001432027"/>
    </source>
</evidence>
<feature type="transmembrane region" description="Helical" evidence="11">
    <location>
        <begin position="38"/>
        <end position="55"/>
    </location>
</feature>
<comment type="caution">
    <text evidence="11">Lacks conserved residue(s) required for the propagation of feature annotation.</text>
</comment>
<dbReference type="PROSITE" id="PS01188">
    <property type="entry name" value="ELO"/>
    <property type="match status" value="1"/>
</dbReference>
<evidence type="ECO:0000256" key="2">
    <source>
        <dbReference type="ARBA" id="ARBA00005194"/>
    </source>
</evidence>
<dbReference type="InterPro" id="IPR002076">
    <property type="entry name" value="ELO_fam"/>
</dbReference>
<evidence type="ECO:0000256" key="8">
    <source>
        <dbReference type="ARBA" id="ARBA00023098"/>
    </source>
</evidence>
<feature type="non-terminal residue" evidence="12">
    <location>
        <position position="170"/>
    </location>
</feature>
<accession>A0AAV5SK30</accession>
<keyword evidence="3 11" id="KW-0444">Lipid biosynthesis</keyword>
<keyword evidence="7 11" id="KW-1133">Transmembrane helix</keyword>
<dbReference type="GO" id="GO:0005789">
    <property type="term" value="C:endoplasmic reticulum membrane"/>
    <property type="evidence" value="ECO:0007669"/>
    <property type="project" value="TreeGrafter"/>
</dbReference>
<comment type="catalytic activity">
    <reaction evidence="11">
        <text>a very-long-chain acyl-CoA + malonyl-CoA + H(+) = a very-long-chain 3-oxoacyl-CoA + CO2 + CoA</text>
        <dbReference type="Rhea" id="RHEA:32727"/>
        <dbReference type="ChEBI" id="CHEBI:15378"/>
        <dbReference type="ChEBI" id="CHEBI:16526"/>
        <dbReference type="ChEBI" id="CHEBI:57287"/>
        <dbReference type="ChEBI" id="CHEBI:57384"/>
        <dbReference type="ChEBI" id="CHEBI:90725"/>
        <dbReference type="ChEBI" id="CHEBI:90736"/>
        <dbReference type="EC" id="2.3.1.199"/>
    </reaction>
</comment>
<dbReference type="GO" id="GO:0034625">
    <property type="term" value="P:fatty acid elongation, monounsaturated fatty acid"/>
    <property type="evidence" value="ECO:0007669"/>
    <property type="project" value="TreeGrafter"/>
</dbReference>
<keyword evidence="8 11" id="KW-0443">Lipid metabolism</keyword>
<dbReference type="GO" id="GO:0009922">
    <property type="term" value="F:fatty acid elongase activity"/>
    <property type="evidence" value="ECO:0007669"/>
    <property type="project" value="UniProtKB-EC"/>
</dbReference>
<keyword evidence="10 11" id="KW-0275">Fatty acid biosynthesis</keyword>
<evidence type="ECO:0000256" key="3">
    <source>
        <dbReference type="ARBA" id="ARBA00022516"/>
    </source>
</evidence>
<dbReference type="InterPro" id="IPR030457">
    <property type="entry name" value="ELO_CS"/>
</dbReference>
<gene>
    <name evidence="12" type="ORF">PENTCL1PPCAC_3924</name>
</gene>